<evidence type="ECO:0000313" key="2">
    <source>
        <dbReference type="Proteomes" id="UP000829196"/>
    </source>
</evidence>
<evidence type="ECO:0000313" key="1">
    <source>
        <dbReference type="EMBL" id="KAI0497319.1"/>
    </source>
</evidence>
<dbReference type="AlphaFoldDB" id="A0A8T3ALL0"/>
<organism evidence="1 2">
    <name type="scientific">Dendrobium nobile</name>
    <name type="common">Orchid</name>
    <dbReference type="NCBI Taxonomy" id="94219"/>
    <lineage>
        <taxon>Eukaryota</taxon>
        <taxon>Viridiplantae</taxon>
        <taxon>Streptophyta</taxon>
        <taxon>Embryophyta</taxon>
        <taxon>Tracheophyta</taxon>
        <taxon>Spermatophyta</taxon>
        <taxon>Magnoliopsida</taxon>
        <taxon>Liliopsida</taxon>
        <taxon>Asparagales</taxon>
        <taxon>Orchidaceae</taxon>
        <taxon>Epidendroideae</taxon>
        <taxon>Malaxideae</taxon>
        <taxon>Dendrobiinae</taxon>
        <taxon>Dendrobium</taxon>
    </lineage>
</organism>
<sequence length="49" mass="5765">MKIFSLKIVSWKLGFFPKVEIFENAFTNIVFSNLRKVLCKGTYCLSQKF</sequence>
<dbReference type="EMBL" id="JAGYWB010000015">
    <property type="protein sequence ID" value="KAI0497319.1"/>
    <property type="molecule type" value="Genomic_DNA"/>
</dbReference>
<gene>
    <name evidence="1" type="ORF">KFK09_020542</name>
</gene>
<accession>A0A8T3ALL0</accession>
<name>A0A8T3ALL0_DENNO</name>
<comment type="caution">
    <text evidence="1">The sequence shown here is derived from an EMBL/GenBank/DDBJ whole genome shotgun (WGS) entry which is preliminary data.</text>
</comment>
<proteinExistence type="predicted"/>
<protein>
    <submittedName>
        <fullName evidence="1">Uncharacterized protein</fullName>
    </submittedName>
</protein>
<dbReference type="Proteomes" id="UP000829196">
    <property type="component" value="Unassembled WGS sequence"/>
</dbReference>
<reference evidence="1" key="1">
    <citation type="journal article" date="2022" name="Front. Genet.">
        <title>Chromosome-Scale Assembly of the Dendrobium nobile Genome Provides Insights Into the Molecular Mechanism of the Biosynthesis of the Medicinal Active Ingredient of Dendrobium.</title>
        <authorList>
            <person name="Xu Q."/>
            <person name="Niu S.-C."/>
            <person name="Li K.-L."/>
            <person name="Zheng P.-J."/>
            <person name="Zhang X.-J."/>
            <person name="Jia Y."/>
            <person name="Liu Y."/>
            <person name="Niu Y.-X."/>
            <person name="Yu L.-H."/>
            <person name="Chen D.-F."/>
            <person name="Zhang G.-Q."/>
        </authorList>
    </citation>
    <scope>NUCLEOTIDE SEQUENCE</scope>
    <source>
        <tissue evidence="1">Leaf</tissue>
    </source>
</reference>
<keyword evidence="2" id="KW-1185">Reference proteome</keyword>